<name>A0A382VJ22_9ZZZZ</name>
<proteinExistence type="predicted"/>
<dbReference type="EMBL" id="UINC01151986">
    <property type="protein sequence ID" value="SVD45908.1"/>
    <property type="molecule type" value="Genomic_DNA"/>
</dbReference>
<gene>
    <name evidence="1" type="ORF">METZ01_LOCUS398762</name>
</gene>
<accession>A0A382VJ22</accession>
<reference evidence="1" key="1">
    <citation type="submission" date="2018-05" db="EMBL/GenBank/DDBJ databases">
        <authorList>
            <person name="Lanie J.A."/>
            <person name="Ng W.-L."/>
            <person name="Kazmierczak K.M."/>
            <person name="Andrzejewski T.M."/>
            <person name="Davidsen T.M."/>
            <person name="Wayne K.J."/>
            <person name="Tettelin H."/>
            <person name="Glass J.I."/>
            <person name="Rusch D."/>
            <person name="Podicherti R."/>
            <person name="Tsui H.-C.T."/>
            <person name="Winkler M.E."/>
        </authorList>
    </citation>
    <scope>NUCLEOTIDE SEQUENCE</scope>
</reference>
<protein>
    <submittedName>
        <fullName evidence="1">Uncharacterized protein</fullName>
    </submittedName>
</protein>
<organism evidence="1">
    <name type="scientific">marine metagenome</name>
    <dbReference type="NCBI Taxonomy" id="408172"/>
    <lineage>
        <taxon>unclassified sequences</taxon>
        <taxon>metagenomes</taxon>
        <taxon>ecological metagenomes</taxon>
    </lineage>
</organism>
<feature type="non-terminal residue" evidence="1">
    <location>
        <position position="1"/>
    </location>
</feature>
<sequence>KPAHSTTLPPLRKSNWVSWRIYYFRSQSVKHRFLEL</sequence>
<evidence type="ECO:0000313" key="1">
    <source>
        <dbReference type="EMBL" id="SVD45908.1"/>
    </source>
</evidence>
<dbReference type="AlphaFoldDB" id="A0A382VJ22"/>
<feature type="non-terminal residue" evidence="1">
    <location>
        <position position="36"/>
    </location>
</feature>